<keyword evidence="6" id="KW-0472">Membrane</keyword>
<feature type="transmembrane region" description="Helical" evidence="6">
    <location>
        <begin position="53"/>
        <end position="70"/>
    </location>
</feature>
<dbReference type="Proteomes" id="UP000638648">
    <property type="component" value="Unassembled WGS sequence"/>
</dbReference>
<evidence type="ECO:0000259" key="7">
    <source>
        <dbReference type="Pfam" id="PF02518"/>
    </source>
</evidence>
<dbReference type="Gene3D" id="3.30.565.10">
    <property type="entry name" value="Histidine kinase-like ATPase, C-terminal domain"/>
    <property type="match status" value="1"/>
</dbReference>
<evidence type="ECO:0000256" key="1">
    <source>
        <dbReference type="ARBA" id="ARBA00000085"/>
    </source>
</evidence>
<dbReference type="PANTHER" id="PTHR24421">
    <property type="entry name" value="NITRATE/NITRITE SENSOR PROTEIN NARX-RELATED"/>
    <property type="match status" value="1"/>
</dbReference>
<feature type="domain" description="Histidine kinase/HSP90-like ATPase" evidence="7">
    <location>
        <begin position="246"/>
        <end position="339"/>
    </location>
</feature>
<dbReference type="InterPro" id="IPR050482">
    <property type="entry name" value="Sensor_HK_TwoCompSys"/>
</dbReference>
<sequence length="346" mass="36352">MPAALTLGVLAVVGGGWPRTRRIVAPATGAVSVVSLTGTMAWITGPTAAGGGPWPLLHTVALMFLVAFVCRWSRGWFAVVVAGSTVLAEAVLGIPITALPHGSGEGAMRSWWDPVAVCMFWSLAALVGAGAGVYLRWLDARRAHDVSAMVIQAQAAAVLLRSDPDAVEQVLSRIEADGTRALASMDRTIRMLRDLDHGTTTSHTTLPGAADLPELVERYAGSGEGPIELHVEPELVMALHREAGTTVYRVVVEALTNVRRHASVGAVVTVSLARSARGVVLTVTDQAQPDHRVQAEPLGQRRSGVGLAGLAERVEALGGTFTAGPLPPAGWRVRATLPRDLLEPAR</sequence>
<keyword evidence="9" id="KW-1185">Reference proteome</keyword>
<dbReference type="EMBL" id="JADBEM010000001">
    <property type="protein sequence ID" value="MBE1610296.1"/>
    <property type="molecule type" value="Genomic_DNA"/>
</dbReference>
<organism evidence="8 9">
    <name type="scientific">Actinopolymorpha pittospori</name>
    <dbReference type="NCBI Taxonomy" id="648752"/>
    <lineage>
        <taxon>Bacteria</taxon>
        <taxon>Bacillati</taxon>
        <taxon>Actinomycetota</taxon>
        <taxon>Actinomycetes</taxon>
        <taxon>Propionibacteriales</taxon>
        <taxon>Actinopolymorphaceae</taxon>
        <taxon>Actinopolymorpha</taxon>
    </lineage>
</organism>
<evidence type="ECO:0000313" key="9">
    <source>
        <dbReference type="Proteomes" id="UP000638648"/>
    </source>
</evidence>
<dbReference type="InterPro" id="IPR036890">
    <property type="entry name" value="HATPase_C_sf"/>
</dbReference>
<dbReference type="RefSeq" id="WP_192753686.1">
    <property type="nucleotide sequence ID" value="NZ_JADBEM010000001.1"/>
</dbReference>
<accession>A0A927N0D2</accession>
<dbReference type="SUPFAM" id="SSF55874">
    <property type="entry name" value="ATPase domain of HSP90 chaperone/DNA topoisomerase II/histidine kinase"/>
    <property type="match status" value="1"/>
</dbReference>
<dbReference type="Gene3D" id="1.20.5.1930">
    <property type="match status" value="1"/>
</dbReference>
<protein>
    <recommendedName>
        <fullName evidence="2">histidine kinase</fullName>
        <ecNumber evidence="2">2.7.13.3</ecNumber>
    </recommendedName>
</protein>
<evidence type="ECO:0000256" key="4">
    <source>
        <dbReference type="ARBA" id="ARBA00022777"/>
    </source>
</evidence>
<reference evidence="8" key="1">
    <citation type="submission" date="2020-10" db="EMBL/GenBank/DDBJ databases">
        <title>Sequencing the genomes of 1000 actinobacteria strains.</title>
        <authorList>
            <person name="Klenk H.-P."/>
        </authorList>
    </citation>
    <scope>NUCLEOTIDE SEQUENCE</scope>
    <source>
        <strain evidence="8">DSM 45354</strain>
    </source>
</reference>
<dbReference type="CDD" id="cd16917">
    <property type="entry name" value="HATPase_UhpB-NarQ-NarX-like"/>
    <property type="match status" value="1"/>
</dbReference>
<evidence type="ECO:0000256" key="3">
    <source>
        <dbReference type="ARBA" id="ARBA00022679"/>
    </source>
</evidence>
<proteinExistence type="predicted"/>
<evidence type="ECO:0000256" key="2">
    <source>
        <dbReference type="ARBA" id="ARBA00012438"/>
    </source>
</evidence>
<dbReference type="EC" id="2.7.13.3" evidence="2"/>
<dbReference type="InterPro" id="IPR003594">
    <property type="entry name" value="HATPase_dom"/>
</dbReference>
<dbReference type="GO" id="GO:0000160">
    <property type="term" value="P:phosphorelay signal transduction system"/>
    <property type="evidence" value="ECO:0007669"/>
    <property type="project" value="UniProtKB-KW"/>
</dbReference>
<dbReference type="AlphaFoldDB" id="A0A927N0D2"/>
<feature type="transmembrane region" description="Helical" evidence="6">
    <location>
        <begin position="111"/>
        <end position="135"/>
    </location>
</feature>
<dbReference type="PANTHER" id="PTHR24421:SF10">
    <property type="entry name" value="NITRATE_NITRITE SENSOR PROTEIN NARQ"/>
    <property type="match status" value="1"/>
</dbReference>
<keyword evidence="6" id="KW-0812">Transmembrane</keyword>
<keyword evidence="5" id="KW-0902">Two-component regulatory system</keyword>
<keyword evidence="4 8" id="KW-0418">Kinase</keyword>
<keyword evidence="6" id="KW-1133">Transmembrane helix</keyword>
<evidence type="ECO:0000256" key="6">
    <source>
        <dbReference type="SAM" id="Phobius"/>
    </source>
</evidence>
<comment type="catalytic activity">
    <reaction evidence="1">
        <text>ATP + protein L-histidine = ADP + protein N-phospho-L-histidine.</text>
        <dbReference type="EC" id="2.7.13.3"/>
    </reaction>
</comment>
<feature type="transmembrane region" description="Helical" evidence="6">
    <location>
        <begin position="77"/>
        <end position="99"/>
    </location>
</feature>
<evidence type="ECO:0000256" key="5">
    <source>
        <dbReference type="ARBA" id="ARBA00023012"/>
    </source>
</evidence>
<gene>
    <name evidence="8" type="ORF">HEB94_007144</name>
</gene>
<evidence type="ECO:0000313" key="8">
    <source>
        <dbReference type="EMBL" id="MBE1610296.1"/>
    </source>
</evidence>
<name>A0A927N0D2_9ACTN</name>
<dbReference type="Pfam" id="PF02518">
    <property type="entry name" value="HATPase_c"/>
    <property type="match status" value="1"/>
</dbReference>
<dbReference type="GO" id="GO:0004673">
    <property type="term" value="F:protein histidine kinase activity"/>
    <property type="evidence" value="ECO:0007669"/>
    <property type="project" value="UniProtKB-EC"/>
</dbReference>
<keyword evidence="3" id="KW-0808">Transferase</keyword>
<comment type="caution">
    <text evidence="8">The sequence shown here is derived from an EMBL/GenBank/DDBJ whole genome shotgun (WGS) entry which is preliminary data.</text>
</comment>